<reference evidence="3" key="1">
    <citation type="journal article" date="2005" name="Nature">
        <title>The map-based sequence of the rice genome.</title>
        <authorList>
            <consortium name="International rice genome sequencing project (IRGSP)"/>
            <person name="Matsumoto T."/>
            <person name="Wu J."/>
            <person name="Kanamori H."/>
            <person name="Katayose Y."/>
            <person name="Fujisawa M."/>
            <person name="Namiki N."/>
            <person name="Mizuno H."/>
            <person name="Yamamoto K."/>
            <person name="Antonio B.A."/>
            <person name="Baba T."/>
            <person name="Sakata K."/>
            <person name="Nagamura Y."/>
            <person name="Aoki H."/>
            <person name="Arikawa K."/>
            <person name="Arita K."/>
            <person name="Bito T."/>
            <person name="Chiden Y."/>
            <person name="Fujitsuka N."/>
            <person name="Fukunaka R."/>
            <person name="Hamada M."/>
            <person name="Harada C."/>
            <person name="Hayashi A."/>
            <person name="Hijishita S."/>
            <person name="Honda M."/>
            <person name="Hosokawa S."/>
            <person name="Ichikawa Y."/>
            <person name="Idonuma A."/>
            <person name="Iijima M."/>
            <person name="Ikeda M."/>
            <person name="Ikeno M."/>
            <person name="Ito K."/>
            <person name="Ito S."/>
            <person name="Ito T."/>
            <person name="Ito Y."/>
            <person name="Ito Y."/>
            <person name="Iwabuchi A."/>
            <person name="Kamiya K."/>
            <person name="Karasawa W."/>
            <person name="Kurita K."/>
            <person name="Katagiri S."/>
            <person name="Kikuta A."/>
            <person name="Kobayashi H."/>
            <person name="Kobayashi N."/>
            <person name="Machita K."/>
            <person name="Maehara T."/>
            <person name="Masukawa M."/>
            <person name="Mizubayashi T."/>
            <person name="Mukai Y."/>
            <person name="Nagasaki H."/>
            <person name="Nagata Y."/>
            <person name="Naito S."/>
            <person name="Nakashima M."/>
            <person name="Nakama Y."/>
            <person name="Nakamichi Y."/>
            <person name="Nakamura M."/>
            <person name="Meguro A."/>
            <person name="Negishi M."/>
            <person name="Ohta I."/>
            <person name="Ohta T."/>
            <person name="Okamoto M."/>
            <person name="Ono N."/>
            <person name="Saji S."/>
            <person name="Sakaguchi M."/>
            <person name="Sakai K."/>
            <person name="Shibata M."/>
            <person name="Shimokawa T."/>
            <person name="Song J."/>
            <person name="Takazaki Y."/>
            <person name="Terasawa K."/>
            <person name="Tsugane M."/>
            <person name="Tsuji K."/>
            <person name="Ueda S."/>
            <person name="Waki K."/>
            <person name="Yamagata H."/>
            <person name="Yamamoto M."/>
            <person name="Yamamoto S."/>
            <person name="Yamane H."/>
            <person name="Yoshiki S."/>
            <person name="Yoshihara R."/>
            <person name="Yukawa K."/>
            <person name="Zhong H."/>
            <person name="Yano M."/>
            <person name="Yuan Q."/>
            <person name="Ouyang S."/>
            <person name="Liu J."/>
            <person name="Jones K.M."/>
            <person name="Gansberger K."/>
            <person name="Moffat K."/>
            <person name="Hill J."/>
            <person name="Bera J."/>
            <person name="Fadrosh D."/>
            <person name="Jin S."/>
            <person name="Johri S."/>
            <person name="Kim M."/>
            <person name="Overton L."/>
            <person name="Reardon M."/>
            <person name="Tsitrin T."/>
            <person name="Vuong H."/>
            <person name="Weaver B."/>
            <person name="Ciecko A."/>
            <person name="Tallon L."/>
            <person name="Jackson J."/>
            <person name="Pai G."/>
            <person name="Aken S.V."/>
            <person name="Utterback T."/>
            <person name="Reidmuller S."/>
            <person name="Feldblyum T."/>
            <person name="Hsiao J."/>
            <person name="Zismann V."/>
            <person name="Iobst S."/>
            <person name="de Vazeille A.R."/>
            <person name="Buell C.R."/>
            <person name="Ying K."/>
            <person name="Li Y."/>
            <person name="Lu T."/>
            <person name="Huang Y."/>
            <person name="Zhao Q."/>
            <person name="Feng Q."/>
            <person name="Zhang L."/>
            <person name="Zhu J."/>
            <person name="Weng Q."/>
            <person name="Mu J."/>
            <person name="Lu Y."/>
            <person name="Fan D."/>
            <person name="Liu Y."/>
            <person name="Guan J."/>
            <person name="Zhang Y."/>
            <person name="Yu S."/>
            <person name="Liu X."/>
            <person name="Zhang Y."/>
            <person name="Hong G."/>
            <person name="Han B."/>
            <person name="Choisne N."/>
            <person name="Demange N."/>
            <person name="Orjeda G."/>
            <person name="Samain S."/>
            <person name="Cattolico L."/>
            <person name="Pelletier E."/>
            <person name="Couloux A."/>
            <person name="Segurens B."/>
            <person name="Wincker P."/>
            <person name="D'Hont A."/>
            <person name="Scarpelli C."/>
            <person name="Weissenbach J."/>
            <person name="Salanoubat M."/>
            <person name="Quetier F."/>
            <person name="Yu Y."/>
            <person name="Kim H.R."/>
            <person name="Rambo T."/>
            <person name="Currie J."/>
            <person name="Collura K."/>
            <person name="Luo M."/>
            <person name="Yang T."/>
            <person name="Ammiraju J.S.S."/>
            <person name="Engler F."/>
            <person name="Soderlund C."/>
            <person name="Wing R.A."/>
            <person name="Palmer L.E."/>
            <person name="de la Bastide M."/>
            <person name="Spiegel L."/>
            <person name="Nascimento L."/>
            <person name="Zutavern T."/>
            <person name="O'Shaughnessy A."/>
            <person name="Dike S."/>
            <person name="Dedhia N."/>
            <person name="Preston R."/>
            <person name="Balija V."/>
            <person name="McCombie W.R."/>
            <person name="Chow T."/>
            <person name="Chen H."/>
            <person name="Chung M."/>
            <person name="Chen C."/>
            <person name="Shaw J."/>
            <person name="Wu H."/>
            <person name="Hsiao K."/>
            <person name="Chao Y."/>
            <person name="Chu M."/>
            <person name="Cheng C."/>
            <person name="Hour A."/>
            <person name="Lee P."/>
            <person name="Lin S."/>
            <person name="Lin Y."/>
            <person name="Liou J."/>
            <person name="Liu S."/>
            <person name="Hsing Y."/>
            <person name="Raghuvanshi S."/>
            <person name="Mohanty A."/>
            <person name="Bharti A.K."/>
            <person name="Gaur A."/>
            <person name="Gupta V."/>
            <person name="Kumar D."/>
            <person name="Ravi V."/>
            <person name="Vij S."/>
            <person name="Kapur A."/>
            <person name="Khurana P."/>
            <person name="Khurana P."/>
            <person name="Khurana J.P."/>
            <person name="Tyagi A.K."/>
            <person name="Gaikwad K."/>
            <person name="Singh A."/>
            <person name="Dalal V."/>
            <person name="Srivastava S."/>
            <person name="Dixit A."/>
            <person name="Pal A.K."/>
            <person name="Ghazi I.A."/>
            <person name="Yadav M."/>
            <person name="Pandit A."/>
            <person name="Bhargava A."/>
            <person name="Sureshbabu K."/>
            <person name="Batra K."/>
            <person name="Sharma T.R."/>
            <person name="Mohapatra T."/>
            <person name="Singh N.K."/>
            <person name="Messing J."/>
            <person name="Nelson A.B."/>
            <person name="Fuks G."/>
            <person name="Kavchok S."/>
            <person name="Keizer G."/>
            <person name="Linton E."/>
            <person name="Llaca V."/>
            <person name="Song R."/>
            <person name="Tanyolac B."/>
            <person name="Young S."/>
            <person name="Ho-Il K."/>
            <person name="Hahn J.H."/>
            <person name="Sangsakoo G."/>
            <person name="Vanavichit A."/>
            <person name="de Mattos Luiz.A.T."/>
            <person name="Zimmer P.D."/>
            <person name="Malone G."/>
            <person name="Dellagostin O."/>
            <person name="de Oliveira A.C."/>
            <person name="Bevan M."/>
            <person name="Bancroft I."/>
            <person name="Minx P."/>
            <person name="Cordum H."/>
            <person name="Wilson R."/>
            <person name="Cheng Z."/>
            <person name="Jin W."/>
            <person name="Jiang J."/>
            <person name="Leong S.A."/>
            <person name="Iwama H."/>
            <person name="Gojobori T."/>
            <person name="Itoh T."/>
            <person name="Niimura Y."/>
            <person name="Fujii Y."/>
            <person name="Habara T."/>
            <person name="Sakai H."/>
            <person name="Sato Y."/>
            <person name="Wilson G."/>
            <person name="Kumar K."/>
            <person name="McCouch S."/>
            <person name="Juretic N."/>
            <person name="Hoen D."/>
            <person name="Wright S."/>
            <person name="Bruskiewich R."/>
            <person name="Bureau T."/>
            <person name="Miyao A."/>
            <person name="Hirochika H."/>
            <person name="Nishikawa T."/>
            <person name="Kadowaki K."/>
            <person name="Sugiura M."/>
            <person name="Burr B."/>
            <person name="Sasaki T."/>
        </authorList>
    </citation>
    <scope>NUCLEOTIDE SEQUENCE [LARGE SCALE GENOMIC DNA]</scope>
    <source>
        <strain evidence="3">cv. Nipponbare</strain>
    </source>
</reference>
<gene>
    <name evidence="2" type="ordered locus">Os03g0664525</name>
    <name evidence="2" type="ORF">OSNPB_030664525</name>
</gene>
<feature type="region of interest" description="Disordered" evidence="1">
    <location>
        <begin position="116"/>
        <end position="137"/>
    </location>
</feature>
<dbReference type="Proteomes" id="UP000059680">
    <property type="component" value="Chromosome 3"/>
</dbReference>
<evidence type="ECO:0000313" key="3">
    <source>
        <dbReference type="Proteomes" id="UP000059680"/>
    </source>
</evidence>
<dbReference type="AlphaFoldDB" id="A0A0P0W1X2"/>
<reference evidence="2 3" key="3">
    <citation type="journal article" date="2013" name="Rice">
        <title>Improvement of the Oryza sativa Nipponbare reference genome using next generation sequence and optical map data.</title>
        <authorList>
            <person name="Kawahara Y."/>
            <person name="de la Bastide M."/>
            <person name="Hamilton J.P."/>
            <person name="Kanamori H."/>
            <person name="McCombie W.R."/>
            <person name="Ouyang S."/>
            <person name="Schwartz D.C."/>
            <person name="Tanaka T."/>
            <person name="Wu J."/>
            <person name="Zhou S."/>
            <person name="Childs K.L."/>
            <person name="Davidson R.M."/>
            <person name="Lin H."/>
            <person name="Quesada-Ocampo L."/>
            <person name="Vaillancourt B."/>
            <person name="Sakai H."/>
            <person name="Lee S.S."/>
            <person name="Kim J."/>
            <person name="Numa H."/>
            <person name="Itoh T."/>
            <person name="Buell C.R."/>
            <person name="Matsumoto T."/>
        </authorList>
    </citation>
    <scope>NUCLEOTIDE SEQUENCE [LARGE SCALE GENOMIC DNA]</scope>
    <source>
        <strain evidence="3">cv. Nipponbare</strain>
    </source>
</reference>
<evidence type="ECO:0000256" key="1">
    <source>
        <dbReference type="SAM" id="MobiDB-lite"/>
    </source>
</evidence>
<feature type="region of interest" description="Disordered" evidence="1">
    <location>
        <begin position="1"/>
        <end position="37"/>
    </location>
</feature>
<protein>
    <submittedName>
        <fullName evidence="2">Os03g0664525 protein</fullName>
    </submittedName>
</protein>
<evidence type="ECO:0000313" key="2">
    <source>
        <dbReference type="EMBL" id="BAS85624.1"/>
    </source>
</evidence>
<feature type="compositionally biased region" description="Low complexity" evidence="1">
    <location>
        <begin position="126"/>
        <end position="137"/>
    </location>
</feature>
<name>A0A0P0W1X2_ORYSJ</name>
<organism evidence="2 3">
    <name type="scientific">Oryza sativa subsp. japonica</name>
    <name type="common">Rice</name>
    <dbReference type="NCBI Taxonomy" id="39947"/>
    <lineage>
        <taxon>Eukaryota</taxon>
        <taxon>Viridiplantae</taxon>
        <taxon>Streptophyta</taxon>
        <taxon>Embryophyta</taxon>
        <taxon>Tracheophyta</taxon>
        <taxon>Spermatophyta</taxon>
        <taxon>Magnoliopsida</taxon>
        <taxon>Liliopsida</taxon>
        <taxon>Poales</taxon>
        <taxon>Poaceae</taxon>
        <taxon>BOP clade</taxon>
        <taxon>Oryzoideae</taxon>
        <taxon>Oryzeae</taxon>
        <taxon>Oryzinae</taxon>
        <taxon>Oryza</taxon>
        <taxon>Oryza sativa</taxon>
    </lineage>
</organism>
<proteinExistence type="predicted"/>
<keyword evidence="3" id="KW-1185">Reference proteome</keyword>
<accession>A0A0P0W1X2</accession>
<feature type="compositionally biased region" description="Low complexity" evidence="1">
    <location>
        <begin position="1"/>
        <end position="11"/>
    </location>
</feature>
<feature type="region of interest" description="Disordered" evidence="1">
    <location>
        <begin position="58"/>
        <end position="78"/>
    </location>
</feature>
<sequence>MEEIKTATAAEAPPPWTPAAAEYGIPGTDLDPPPAVIAGSMPAGSMAGAAAVAPVDGVADEPPAGAEPDVDPVASANTTPATAITPCVREFSPQVSIGTARTNGLPAQALGGRLQAVGSSDCTPPSTGASGDGADATAAQRQGACDWNMARICSQHASDGVDELPMK</sequence>
<reference evidence="2 3" key="2">
    <citation type="journal article" date="2013" name="Plant Cell Physiol.">
        <title>Rice Annotation Project Database (RAP-DB): an integrative and interactive database for rice genomics.</title>
        <authorList>
            <person name="Sakai H."/>
            <person name="Lee S.S."/>
            <person name="Tanaka T."/>
            <person name="Numa H."/>
            <person name="Kim J."/>
            <person name="Kawahara Y."/>
            <person name="Wakimoto H."/>
            <person name="Yang C.C."/>
            <person name="Iwamoto M."/>
            <person name="Abe T."/>
            <person name="Yamada Y."/>
            <person name="Muto A."/>
            <person name="Inokuchi H."/>
            <person name="Ikemura T."/>
            <person name="Matsumoto T."/>
            <person name="Sasaki T."/>
            <person name="Itoh T."/>
        </authorList>
    </citation>
    <scope>NUCLEOTIDE SEQUENCE [LARGE SCALE GENOMIC DNA]</scope>
    <source>
        <strain evidence="3">cv. Nipponbare</strain>
    </source>
</reference>
<dbReference type="InParanoid" id="A0A0P0W1X2"/>
<dbReference type="EMBL" id="AP014959">
    <property type="protein sequence ID" value="BAS85624.1"/>
    <property type="molecule type" value="Genomic_DNA"/>
</dbReference>
<dbReference type="PaxDb" id="39947-A0A0P0W1X2"/>